<keyword evidence="3 9" id="KW-0812">Transmembrane</keyword>
<sequence length="540" mass="55498">MNGNGRTGAAGRRLMLLVLSVLCIAGAQLASMGHARAHASLVRVEPADGAVMAEAPKAFRLTFSEPTSPLVLKLIRPDGTGAVLDRFTLRDATLDIDAPADLGHGTYVLSWRIVSEDGHPVGGSAVFSIGAPGTSAALAPGDAADWQVRAAVWAAKVALYVGLFIGIGGVFFGRWIGDGTHRVALWSVFAGLAAVPLSVGFQGLDALGVPLADLASPVVWATGFSTSYGKTAFVALAALVLAAMAGVDRGAAGKGLSVTALVVAGLALAASGHASAAHPQWLTRPAVFLHAVGIAFWAGALVPLGAALASPVQGEGSAALRRFSRAIPVAVLPLVVAGVLLAAVQLRTPEALWTTAYGKVLLIKLGLLAALFLLAAVNRFRLTTPAARGDGRATARLRRSIYAELVLVLAIFAVAALWRFTPPPRALAEAAAAPASVHLHADKAMADVAIAPGRAGPVRASIAVMTGDFGPLDPAGVTLVLSNPAAGIEQIRRPATRDSEGVWQVEGLNLPVAGQWTVRVDILISDFELVKVEDNIAIRP</sequence>
<dbReference type="Proteomes" id="UP001429580">
    <property type="component" value="Unassembled WGS sequence"/>
</dbReference>
<accession>A0ABX0V245</accession>
<evidence type="ECO:0000256" key="6">
    <source>
        <dbReference type="ARBA" id="ARBA00022989"/>
    </source>
</evidence>
<dbReference type="InterPro" id="IPR014755">
    <property type="entry name" value="Cu-Rt/internalin_Ig-like"/>
</dbReference>
<keyword evidence="13" id="KW-1185">Reference proteome</keyword>
<dbReference type="InterPro" id="IPR007348">
    <property type="entry name" value="CopC_dom"/>
</dbReference>
<dbReference type="Gene3D" id="2.60.40.1220">
    <property type="match status" value="1"/>
</dbReference>
<evidence type="ECO:0000256" key="5">
    <source>
        <dbReference type="ARBA" id="ARBA00022729"/>
    </source>
</evidence>
<keyword evidence="5" id="KW-0732">Signal</keyword>
<dbReference type="InterPro" id="IPR014756">
    <property type="entry name" value="Ig_E-set"/>
</dbReference>
<evidence type="ECO:0000256" key="1">
    <source>
        <dbReference type="ARBA" id="ARBA00004651"/>
    </source>
</evidence>
<feature type="transmembrane region" description="Helical" evidence="9">
    <location>
        <begin position="224"/>
        <end position="244"/>
    </location>
</feature>
<keyword evidence="8 9" id="KW-0472">Membrane</keyword>
<feature type="transmembrane region" description="Helical" evidence="9">
    <location>
        <begin position="356"/>
        <end position="380"/>
    </location>
</feature>
<dbReference type="SUPFAM" id="SSF81296">
    <property type="entry name" value="E set domains"/>
    <property type="match status" value="1"/>
</dbReference>
<evidence type="ECO:0000256" key="8">
    <source>
        <dbReference type="ARBA" id="ARBA00023136"/>
    </source>
</evidence>
<reference evidence="12 13" key="1">
    <citation type="submission" date="2020-03" db="EMBL/GenBank/DDBJ databases">
        <title>Genomic Encyclopedia of Type Strains, Phase IV (KMG-IV): sequencing the most valuable type-strain genomes for metagenomic binning, comparative biology and taxonomic classification.</title>
        <authorList>
            <person name="Goeker M."/>
        </authorList>
    </citation>
    <scope>NUCLEOTIDE SEQUENCE [LARGE SCALE GENOMIC DNA]</scope>
    <source>
        <strain evidence="12 13">DSM 103870</strain>
    </source>
</reference>
<feature type="transmembrane region" description="Helical" evidence="9">
    <location>
        <begin position="288"/>
        <end position="311"/>
    </location>
</feature>
<feature type="transmembrane region" description="Helical" evidence="9">
    <location>
        <begin position="183"/>
        <end position="204"/>
    </location>
</feature>
<dbReference type="InterPro" id="IPR032694">
    <property type="entry name" value="CopC/D"/>
</dbReference>
<dbReference type="RefSeq" id="WP_166952174.1">
    <property type="nucleotide sequence ID" value="NZ_JAASQI010000004.1"/>
</dbReference>
<keyword evidence="2" id="KW-1003">Cell membrane</keyword>
<evidence type="ECO:0000256" key="7">
    <source>
        <dbReference type="ARBA" id="ARBA00023008"/>
    </source>
</evidence>
<evidence type="ECO:0000313" key="12">
    <source>
        <dbReference type="EMBL" id="NIJ58290.1"/>
    </source>
</evidence>
<feature type="transmembrane region" description="Helical" evidence="9">
    <location>
        <begin position="256"/>
        <end position="276"/>
    </location>
</feature>
<dbReference type="EMBL" id="JAASQI010000004">
    <property type="protein sequence ID" value="NIJ58290.1"/>
    <property type="molecule type" value="Genomic_DNA"/>
</dbReference>
<keyword evidence="6 9" id="KW-1133">Transmembrane helix</keyword>
<evidence type="ECO:0000256" key="3">
    <source>
        <dbReference type="ARBA" id="ARBA00022692"/>
    </source>
</evidence>
<dbReference type="Pfam" id="PF05425">
    <property type="entry name" value="CopD"/>
    <property type="match status" value="1"/>
</dbReference>
<feature type="transmembrane region" description="Helical" evidence="9">
    <location>
        <begin position="401"/>
        <end position="420"/>
    </location>
</feature>
<evidence type="ECO:0000259" key="11">
    <source>
        <dbReference type="Pfam" id="PF05425"/>
    </source>
</evidence>
<evidence type="ECO:0000256" key="2">
    <source>
        <dbReference type="ARBA" id="ARBA00022475"/>
    </source>
</evidence>
<keyword evidence="4" id="KW-0479">Metal-binding</keyword>
<comment type="subcellular location">
    <subcellularLocation>
        <location evidence="1">Cell membrane</location>
        <topology evidence="1">Multi-pass membrane protein</topology>
    </subcellularLocation>
</comment>
<comment type="caution">
    <text evidence="12">The sequence shown here is derived from an EMBL/GenBank/DDBJ whole genome shotgun (WGS) entry which is preliminary data.</text>
</comment>
<feature type="transmembrane region" description="Helical" evidence="9">
    <location>
        <begin position="157"/>
        <end position="176"/>
    </location>
</feature>
<dbReference type="Pfam" id="PF04234">
    <property type="entry name" value="CopC"/>
    <property type="match status" value="1"/>
</dbReference>
<feature type="domain" description="CopC" evidence="10">
    <location>
        <begin position="38"/>
        <end position="129"/>
    </location>
</feature>
<evidence type="ECO:0000313" key="13">
    <source>
        <dbReference type="Proteomes" id="UP001429580"/>
    </source>
</evidence>
<evidence type="ECO:0000256" key="9">
    <source>
        <dbReference type="SAM" id="Phobius"/>
    </source>
</evidence>
<feature type="domain" description="Copper resistance protein D" evidence="11">
    <location>
        <begin position="318"/>
        <end position="418"/>
    </location>
</feature>
<dbReference type="PANTHER" id="PTHR34820:SF4">
    <property type="entry name" value="INNER MEMBRANE PROTEIN YEBZ"/>
    <property type="match status" value="1"/>
</dbReference>
<organism evidence="12 13">
    <name type="scientific">Pseudochelatococcus lubricantis</name>
    <dbReference type="NCBI Taxonomy" id="1538102"/>
    <lineage>
        <taxon>Bacteria</taxon>
        <taxon>Pseudomonadati</taxon>
        <taxon>Pseudomonadota</taxon>
        <taxon>Alphaproteobacteria</taxon>
        <taxon>Hyphomicrobiales</taxon>
        <taxon>Chelatococcaceae</taxon>
        <taxon>Pseudochelatococcus</taxon>
    </lineage>
</organism>
<protein>
    <submittedName>
        <fullName evidence="12">Copper transport protein</fullName>
    </submittedName>
</protein>
<dbReference type="InterPro" id="IPR008457">
    <property type="entry name" value="Cu-R_CopD_dom"/>
</dbReference>
<evidence type="ECO:0000259" key="10">
    <source>
        <dbReference type="Pfam" id="PF04234"/>
    </source>
</evidence>
<feature type="transmembrane region" description="Helical" evidence="9">
    <location>
        <begin position="323"/>
        <end position="344"/>
    </location>
</feature>
<gene>
    <name evidence="12" type="ORF">FHS82_002132</name>
</gene>
<keyword evidence="7" id="KW-0186">Copper</keyword>
<proteinExistence type="predicted"/>
<name>A0ABX0V245_9HYPH</name>
<dbReference type="PANTHER" id="PTHR34820">
    <property type="entry name" value="INNER MEMBRANE PROTEIN YEBZ"/>
    <property type="match status" value="1"/>
</dbReference>
<evidence type="ECO:0000256" key="4">
    <source>
        <dbReference type="ARBA" id="ARBA00022723"/>
    </source>
</evidence>